<evidence type="ECO:0000256" key="10">
    <source>
        <dbReference type="ARBA" id="ARBA00023326"/>
    </source>
</evidence>
<keyword evidence="8" id="KW-0119">Carbohydrate metabolism</keyword>
<evidence type="ECO:0000256" key="7">
    <source>
        <dbReference type="ARBA" id="ARBA00023001"/>
    </source>
</evidence>
<feature type="domain" description="Dockerin" evidence="16">
    <location>
        <begin position="455"/>
        <end position="524"/>
    </location>
</feature>
<feature type="signal peptide" evidence="14">
    <location>
        <begin position="1"/>
        <end position="24"/>
    </location>
</feature>
<name>B8I0L2_RUMCH</name>
<feature type="active site" description="Proton donor" evidence="11">
    <location>
        <position position="213"/>
    </location>
</feature>
<dbReference type="RefSeq" id="WP_015924736.1">
    <property type="nucleotide sequence ID" value="NC_011898.1"/>
</dbReference>
<dbReference type="SUPFAM" id="SSF49785">
    <property type="entry name" value="Galactose-binding domain-like"/>
    <property type="match status" value="1"/>
</dbReference>
<dbReference type="PROSITE" id="PS51766">
    <property type="entry name" value="DOCKERIN"/>
    <property type="match status" value="1"/>
</dbReference>
<dbReference type="CDD" id="cd04084">
    <property type="entry name" value="CBM6_xylanase-like"/>
    <property type="match status" value="1"/>
</dbReference>
<dbReference type="InterPro" id="IPR023296">
    <property type="entry name" value="Glyco_hydro_beta-prop_sf"/>
</dbReference>
<evidence type="ECO:0000313" key="18">
    <source>
        <dbReference type="Proteomes" id="UP000001349"/>
    </source>
</evidence>
<comment type="catalytic activity">
    <reaction evidence="1">
        <text>Endohydrolysis of (1-&gt;4)-beta-D-glucosidic linkages in cellulose, lichenin and cereal beta-D-glucans.</text>
        <dbReference type="EC" id="3.2.1.4"/>
    </reaction>
</comment>
<keyword evidence="4" id="KW-0858">Xylan degradation</keyword>
<dbReference type="GO" id="GO:0045493">
    <property type="term" value="P:xylan catabolic process"/>
    <property type="evidence" value="ECO:0007669"/>
    <property type="project" value="UniProtKB-KW"/>
</dbReference>
<dbReference type="EMBL" id="CP001348">
    <property type="protein sequence ID" value="ACL75587.1"/>
    <property type="molecule type" value="Genomic_DNA"/>
</dbReference>
<keyword evidence="10" id="KW-0624">Polysaccharide degradation</keyword>
<dbReference type="eggNOG" id="COG3507">
    <property type="taxonomic scope" value="Bacteria"/>
</dbReference>
<dbReference type="AlphaFoldDB" id="B8I0L2"/>
<keyword evidence="6 13" id="KW-0378">Hydrolase</keyword>
<dbReference type="CDD" id="cd18618">
    <property type="entry name" value="GH43_Xsa43E-like"/>
    <property type="match status" value="1"/>
</dbReference>
<dbReference type="GO" id="GO:0030245">
    <property type="term" value="P:cellulose catabolic process"/>
    <property type="evidence" value="ECO:0007669"/>
    <property type="project" value="UniProtKB-KW"/>
</dbReference>
<evidence type="ECO:0000256" key="5">
    <source>
        <dbReference type="ARBA" id="ARBA00022729"/>
    </source>
</evidence>
<dbReference type="Gene3D" id="2.115.10.20">
    <property type="entry name" value="Glycosyl hydrolase domain, family 43"/>
    <property type="match status" value="1"/>
</dbReference>
<protein>
    <recommendedName>
        <fullName evidence="3">cellulase</fullName>
        <ecNumber evidence="3">3.2.1.4</ecNumber>
    </recommendedName>
</protein>
<dbReference type="Pfam" id="PF00404">
    <property type="entry name" value="Dockerin_1"/>
    <property type="match status" value="1"/>
</dbReference>
<proteinExistence type="inferred from homology"/>
<keyword evidence="5 14" id="KW-0732">Signal</keyword>
<dbReference type="SMART" id="SM00606">
    <property type="entry name" value="CBD_IV"/>
    <property type="match status" value="1"/>
</dbReference>
<feature type="active site" description="Proton acceptor" evidence="11">
    <location>
        <position position="36"/>
    </location>
</feature>
<dbReference type="SUPFAM" id="SSF63446">
    <property type="entry name" value="Type I dockerin domain"/>
    <property type="match status" value="1"/>
</dbReference>
<dbReference type="EC" id="3.2.1.4" evidence="3"/>
<dbReference type="InterPro" id="IPR002105">
    <property type="entry name" value="Dockerin_1_rpt"/>
</dbReference>
<dbReference type="GO" id="GO:0008810">
    <property type="term" value="F:cellulase activity"/>
    <property type="evidence" value="ECO:0007669"/>
    <property type="project" value="UniProtKB-EC"/>
</dbReference>
<organism evidence="17 18">
    <name type="scientific">Ruminiclostridium cellulolyticum (strain ATCC 35319 / DSM 5812 / JCM 6584 / H10)</name>
    <name type="common">Clostridium cellulolyticum</name>
    <dbReference type="NCBI Taxonomy" id="394503"/>
    <lineage>
        <taxon>Bacteria</taxon>
        <taxon>Bacillati</taxon>
        <taxon>Bacillota</taxon>
        <taxon>Clostridia</taxon>
        <taxon>Eubacteriales</taxon>
        <taxon>Oscillospiraceae</taxon>
        <taxon>Ruminiclostridium</taxon>
    </lineage>
</organism>
<dbReference type="PROSITE" id="PS00448">
    <property type="entry name" value="CLOS_CELLULOSOME_RPT"/>
    <property type="match status" value="1"/>
</dbReference>
<evidence type="ECO:0000256" key="4">
    <source>
        <dbReference type="ARBA" id="ARBA00022651"/>
    </source>
</evidence>
<dbReference type="InterPro" id="IPR052176">
    <property type="entry name" value="Glycosyl_Hydrlase_43_Enz"/>
</dbReference>
<feature type="chain" id="PRO_5002873604" description="cellulase" evidence="14">
    <location>
        <begin position="25"/>
        <end position="524"/>
    </location>
</feature>
<dbReference type="InterPro" id="IPR036439">
    <property type="entry name" value="Dockerin_dom_sf"/>
</dbReference>
<keyword evidence="18" id="KW-1185">Reference proteome</keyword>
<evidence type="ECO:0000256" key="3">
    <source>
        <dbReference type="ARBA" id="ARBA00012601"/>
    </source>
</evidence>
<keyword evidence="9 13" id="KW-0326">Glycosidase</keyword>
<evidence type="ECO:0000256" key="2">
    <source>
        <dbReference type="ARBA" id="ARBA00009865"/>
    </source>
</evidence>
<dbReference type="Pfam" id="PF04616">
    <property type="entry name" value="Glyco_hydro_43"/>
    <property type="match status" value="1"/>
</dbReference>
<dbReference type="PROSITE" id="PS51175">
    <property type="entry name" value="CBM6"/>
    <property type="match status" value="1"/>
</dbReference>
<dbReference type="InterPro" id="IPR005084">
    <property type="entry name" value="CBM6"/>
</dbReference>
<evidence type="ECO:0000256" key="6">
    <source>
        <dbReference type="ARBA" id="ARBA00022801"/>
    </source>
</evidence>
<gene>
    <name evidence="17" type="ordered locus">Ccel_1231</name>
</gene>
<dbReference type="Gene3D" id="1.10.1330.10">
    <property type="entry name" value="Dockerin domain"/>
    <property type="match status" value="1"/>
</dbReference>
<dbReference type="HOGENOM" id="CLU_009397_11_2_9"/>
<dbReference type="OrthoDB" id="9801455at2"/>
<feature type="domain" description="CBM6" evidence="15">
    <location>
        <begin position="328"/>
        <end position="451"/>
    </location>
</feature>
<accession>B8I0L2</accession>
<dbReference type="KEGG" id="cce:Ccel_1231"/>
<dbReference type="PANTHER" id="PTHR43772:SF2">
    <property type="entry name" value="PUTATIVE (AFU_ORTHOLOGUE AFUA_2G04480)-RELATED"/>
    <property type="match status" value="1"/>
</dbReference>
<dbReference type="InterPro" id="IPR018247">
    <property type="entry name" value="EF_Hand_1_Ca_BS"/>
</dbReference>
<dbReference type="PANTHER" id="PTHR43772">
    <property type="entry name" value="ENDO-1,4-BETA-XYLANASE"/>
    <property type="match status" value="1"/>
</dbReference>
<evidence type="ECO:0000256" key="12">
    <source>
        <dbReference type="PIRSR" id="PIRSR606710-2"/>
    </source>
</evidence>
<keyword evidence="7" id="KW-0136">Cellulose degradation</keyword>
<comment type="similarity">
    <text evidence="2 13">Belongs to the glycosyl hydrolase 43 family.</text>
</comment>
<evidence type="ECO:0000256" key="13">
    <source>
        <dbReference type="RuleBase" id="RU361187"/>
    </source>
</evidence>
<dbReference type="InterPro" id="IPR006710">
    <property type="entry name" value="Glyco_hydro_43"/>
</dbReference>
<dbReference type="CAZy" id="CBM6">
    <property type="family name" value="Carbohydrate-Binding Module Family 6"/>
</dbReference>
<evidence type="ECO:0000256" key="1">
    <source>
        <dbReference type="ARBA" id="ARBA00000966"/>
    </source>
</evidence>
<evidence type="ECO:0000256" key="14">
    <source>
        <dbReference type="SAM" id="SignalP"/>
    </source>
</evidence>
<dbReference type="Proteomes" id="UP000001349">
    <property type="component" value="Chromosome"/>
</dbReference>
<dbReference type="GO" id="GO:0030246">
    <property type="term" value="F:carbohydrate binding"/>
    <property type="evidence" value="ECO:0007669"/>
    <property type="project" value="InterPro"/>
</dbReference>
<dbReference type="Pfam" id="PF03422">
    <property type="entry name" value="CBM_6"/>
    <property type="match status" value="1"/>
</dbReference>
<dbReference type="CDD" id="cd14256">
    <property type="entry name" value="Dockerin_I"/>
    <property type="match status" value="1"/>
</dbReference>
<evidence type="ECO:0000256" key="8">
    <source>
        <dbReference type="ARBA" id="ARBA00023277"/>
    </source>
</evidence>
<evidence type="ECO:0000259" key="16">
    <source>
        <dbReference type="PROSITE" id="PS51766"/>
    </source>
</evidence>
<evidence type="ECO:0000256" key="11">
    <source>
        <dbReference type="PIRSR" id="PIRSR606710-1"/>
    </source>
</evidence>
<dbReference type="InterPro" id="IPR008979">
    <property type="entry name" value="Galactose-bd-like_sf"/>
</dbReference>
<evidence type="ECO:0000313" key="17">
    <source>
        <dbReference type="EMBL" id="ACL75587.1"/>
    </source>
</evidence>
<reference evidence="17 18" key="1">
    <citation type="submission" date="2009-01" db="EMBL/GenBank/DDBJ databases">
        <title>Complete sequence of Clostridium cellulolyticum H10.</title>
        <authorList>
            <consortium name="US DOE Joint Genome Institute"/>
            <person name="Lucas S."/>
            <person name="Copeland A."/>
            <person name="Lapidus A."/>
            <person name="Glavina del Rio T."/>
            <person name="Dalin E."/>
            <person name="Tice H."/>
            <person name="Bruce D."/>
            <person name="Goodwin L."/>
            <person name="Pitluck S."/>
            <person name="Chertkov O."/>
            <person name="Saunders E."/>
            <person name="Brettin T."/>
            <person name="Detter J.C."/>
            <person name="Han C."/>
            <person name="Larimer F."/>
            <person name="Land M."/>
            <person name="Hauser L."/>
            <person name="Kyrpides N."/>
            <person name="Ivanova N."/>
            <person name="Zhou J."/>
            <person name="Richardson P."/>
        </authorList>
    </citation>
    <scope>NUCLEOTIDE SEQUENCE [LARGE SCALE GENOMIC DNA]</scope>
    <source>
        <strain evidence="18">ATCC 35319 / DSM 5812 / JCM 6584 / H10</strain>
    </source>
</reference>
<evidence type="ECO:0000256" key="9">
    <source>
        <dbReference type="ARBA" id="ARBA00023295"/>
    </source>
</evidence>
<evidence type="ECO:0000259" key="15">
    <source>
        <dbReference type="PROSITE" id="PS51175"/>
    </source>
</evidence>
<dbReference type="CAZy" id="GH43">
    <property type="family name" value="Glycoside Hydrolase Family 43"/>
</dbReference>
<sequence length="524" mass="57086" precursor="true">MKKVSKIAALLLVLTLFIPTVGYADNPIVQTLYTADPAPMIYNDTCYVYTGHDEDTLVNDFFTMNDWRCYSSTDMVNWTDNGSPLSYSSFSWAKGDAWAGQCIQRNGKFYYYVPLTPKTGGTAIGVAVSDSPTGPFKDPLGKPLVSTGSGDIDPTVYIDDDGQAYLYWGNPNLYYVKLNQDMVSYSGSIVKVPLTTASFGTRSKTDRPTTYEEGPWFYKRNSLYYMVFAGGPISEHIGYSTSTGPTGPWTYRGKIMPTQGSSFTNHPGVADFKGNSYFFYHNGALQGGGGFHRSVCVEQFKYNADGTFPTINMTTTGSTQIGNLNPFIKTEAETICWESGIETEKCSEGGMNVAFIENGDYIKVKGVDFGTGAAAFTARVASATDGGNLELRLDSPTGKLVGTCAVTSTGGWQTWVDKTCTVSGAEGIHDLYLKFTGGSGYLFNFNWWKFIKAGNTSVIGDLNGDKSVDAADYAMMKKYLLGLIEDFPAENDIEAGDLNKDSVIDALDFAVFKKYLLGTIPSLP</sequence>
<dbReference type="SUPFAM" id="SSF75005">
    <property type="entry name" value="Arabinanase/levansucrase/invertase"/>
    <property type="match status" value="1"/>
</dbReference>
<dbReference type="PROSITE" id="PS00018">
    <property type="entry name" value="EF_HAND_1"/>
    <property type="match status" value="1"/>
</dbReference>
<dbReference type="STRING" id="394503.Ccel_1231"/>
<feature type="site" description="Important for catalytic activity, responsible for pKa modulation of the active site Glu and correct orientation of both the proton donor and substrate" evidence="12">
    <location>
        <position position="153"/>
    </location>
</feature>
<dbReference type="InterPro" id="IPR006584">
    <property type="entry name" value="Cellulose-bd_IV"/>
</dbReference>
<dbReference type="Gene3D" id="2.60.120.260">
    <property type="entry name" value="Galactose-binding domain-like"/>
    <property type="match status" value="1"/>
</dbReference>
<dbReference type="InterPro" id="IPR016134">
    <property type="entry name" value="Dockerin_dom"/>
</dbReference>